<evidence type="ECO:0000313" key="1">
    <source>
        <dbReference type="EMBL" id="SLM46896.1"/>
    </source>
</evidence>
<dbReference type="AlphaFoldDB" id="A0A1W1I1K5"/>
<keyword evidence="2" id="KW-1185">Reference proteome</keyword>
<organism evidence="1 2">
    <name type="scientific">Nitrospira japonica</name>
    <dbReference type="NCBI Taxonomy" id="1325564"/>
    <lineage>
        <taxon>Bacteria</taxon>
        <taxon>Pseudomonadati</taxon>
        <taxon>Nitrospirota</taxon>
        <taxon>Nitrospiria</taxon>
        <taxon>Nitrospirales</taxon>
        <taxon>Nitrospiraceae</taxon>
        <taxon>Nitrospira</taxon>
    </lineage>
</organism>
<gene>
    <name evidence="1" type="ORF">NSJP_0724</name>
</gene>
<dbReference type="Proteomes" id="UP000192042">
    <property type="component" value="Chromosome I"/>
</dbReference>
<proteinExistence type="predicted"/>
<accession>A0A1W1I1K5</accession>
<reference evidence="1 2" key="1">
    <citation type="submission" date="2017-03" db="EMBL/GenBank/DDBJ databases">
        <authorList>
            <person name="Afonso C.L."/>
            <person name="Miller P.J."/>
            <person name="Scott M.A."/>
            <person name="Spackman E."/>
            <person name="Goraichik I."/>
            <person name="Dimitrov K.M."/>
            <person name="Suarez D.L."/>
            <person name="Swayne D.E."/>
        </authorList>
    </citation>
    <scope>NUCLEOTIDE SEQUENCE [LARGE SCALE GENOMIC DNA]</scope>
    <source>
        <strain evidence="1">Genome sequencing of Nitrospira japonica strain NJ11</strain>
    </source>
</reference>
<protein>
    <submittedName>
        <fullName evidence="1">Uncharacterized protein</fullName>
    </submittedName>
</protein>
<dbReference type="KEGG" id="nja:NSJP_0724"/>
<sequence length="80" mass="8880">MRNVLGLKNHALACEGCKLSQNSLGVAGGIWRSINREFLTARRKAHAEVIFDQLEVSVMVTEQDSGIGAFSQLKFFHTMD</sequence>
<dbReference type="EMBL" id="LT828648">
    <property type="protein sequence ID" value="SLM46896.1"/>
    <property type="molecule type" value="Genomic_DNA"/>
</dbReference>
<evidence type="ECO:0000313" key="2">
    <source>
        <dbReference type="Proteomes" id="UP000192042"/>
    </source>
</evidence>
<name>A0A1W1I1K5_9BACT</name>